<evidence type="ECO:0000259" key="1">
    <source>
        <dbReference type="Pfam" id="PF12499"/>
    </source>
</evidence>
<dbReference type="InterPro" id="IPR024616">
    <property type="entry name" value="Pherophorin"/>
</dbReference>
<dbReference type="AlphaFoldDB" id="A0A9W6F142"/>
<dbReference type="Proteomes" id="UP001165080">
    <property type="component" value="Unassembled WGS sequence"/>
</dbReference>
<dbReference type="EMBL" id="BRXU01000006">
    <property type="protein sequence ID" value="GLC52497.1"/>
    <property type="molecule type" value="Genomic_DNA"/>
</dbReference>
<accession>A0A9W6F142</accession>
<name>A0A9W6F142_9CHLO</name>
<dbReference type="Pfam" id="PF12499">
    <property type="entry name" value="DUF3707"/>
    <property type="match status" value="1"/>
</dbReference>
<evidence type="ECO:0000313" key="2">
    <source>
        <dbReference type="EMBL" id="GLC52497.1"/>
    </source>
</evidence>
<protein>
    <recommendedName>
        <fullName evidence="1">Pherophorin domain-containing protein</fullName>
    </recommendedName>
</protein>
<feature type="domain" description="Pherophorin" evidence="1">
    <location>
        <begin position="10"/>
        <end position="145"/>
    </location>
</feature>
<reference evidence="2 3" key="1">
    <citation type="journal article" date="2023" name="Commun. Biol.">
        <title>Reorganization of the ancestral sex-determining regions during the evolution of trioecy in Pleodorina starrii.</title>
        <authorList>
            <person name="Takahashi K."/>
            <person name="Suzuki S."/>
            <person name="Kawai-Toyooka H."/>
            <person name="Yamamoto K."/>
            <person name="Hamaji T."/>
            <person name="Ootsuki R."/>
            <person name="Yamaguchi H."/>
            <person name="Kawachi M."/>
            <person name="Higashiyama T."/>
            <person name="Nozaki H."/>
        </authorList>
    </citation>
    <scope>NUCLEOTIDE SEQUENCE [LARGE SCALE GENOMIC DNA]</scope>
    <source>
        <strain evidence="2 3">NIES-4479</strain>
    </source>
</reference>
<evidence type="ECO:0000313" key="3">
    <source>
        <dbReference type="Proteomes" id="UP001165080"/>
    </source>
</evidence>
<gene>
    <name evidence="2" type="primary">PLESTB001036</name>
    <name evidence="2" type="ORF">PLESTB_000636300</name>
</gene>
<comment type="caution">
    <text evidence="2">The sequence shown here is derived from an EMBL/GenBank/DDBJ whole genome shotgun (WGS) entry which is preliminary data.</text>
</comment>
<keyword evidence="3" id="KW-1185">Reference proteome</keyword>
<sequence length="151" mass="15901">MSPSAGPFNVTAATATYCFRITATATVGWESECAHMDTVRKFDIVISADCAATSRKLVKAATINGVAVQTSTSKVDFDGTQYGLLTVKRITNSFPTVPTNGGMYLCLALYQQASAKATCASPRALCRYGPSCVVQAISDDFACCPIGEVGY</sequence>
<organism evidence="2 3">
    <name type="scientific">Pleodorina starrii</name>
    <dbReference type="NCBI Taxonomy" id="330485"/>
    <lineage>
        <taxon>Eukaryota</taxon>
        <taxon>Viridiplantae</taxon>
        <taxon>Chlorophyta</taxon>
        <taxon>core chlorophytes</taxon>
        <taxon>Chlorophyceae</taxon>
        <taxon>CS clade</taxon>
        <taxon>Chlamydomonadales</taxon>
        <taxon>Volvocaceae</taxon>
        <taxon>Pleodorina</taxon>
    </lineage>
</organism>
<proteinExistence type="predicted"/>